<dbReference type="EMBL" id="JAVDWE010000003">
    <property type="protein sequence ID" value="MDR7093938.1"/>
    <property type="molecule type" value="Genomic_DNA"/>
</dbReference>
<comment type="caution">
    <text evidence="1">The sequence shown here is derived from an EMBL/GenBank/DDBJ whole genome shotgun (WGS) entry which is preliminary data.</text>
</comment>
<dbReference type="RefSeq" id="WP_204732205.1">
    <property type="nucleotide sequence ID" value="NZ_JAVDWE010000003.1"/>
</dbReference>
<protein>
    <recommendedName>
        <fullName evidence="3">Sce7726 family protein</fullName>
    </recommendedName>
</protein>
<organism evidence="1 2">
    <name type="scientific">Hydrogenophaga laconesensis</name>
    <dbReference type="NCBI Taxonomy" id="1805971"/>
    <lineage>
        <taxon>Bacteria</taxon>
        <taxon>Pseudomonadati</taxon>
        <taxon>Pseudomonadota</taxon>
        <taxon>Betaproteobacteria</taxon>
        <taxon>Burkholderiales</taxon>
        <taxon>Comamonadaceae</taxon>
        <taxon>Hydrogenophaga</taxon>
    </lineage>
</organism>
<proteinExistence type="predicted"/>
<gene>
    <name evidence="1" type="ORF">J2X09_001670</name>
</gene>
<dbReference type="Proteomes" id="UP001265550">
    <property type="component" value="Unassembled WGS sequence"/>
</dbReference>
<dbReference type="InterPro" id="IPR047729">
    <property type="entry name" value="Sce7726-like"/>
</dbReference>
<reference evidence="1 2" key="1">
    <citation type="submission" date="2023-07" db="EMBL/GenBank/DDBJ databases">
        <title>Sorghum-associated microbial communities from plants grown in Nebraska, USA.</title>
        <authorList>
            <person name="Schachtman D."/>
        </authorList>
    </citation>
    <scope>NUCLEOTIDE SEQUENCE [LARGE SCALE GENOMIC DNA]</scope>
    <source>
        <strain evidence="1 2">BE240</strain>
    </source>
</reference>
<accession>A0ABU1V9D9</accession>
<dbReference type="NCBIfam" id="NF033832">
    <property type="entry name" value="sce7726_fam"/>
    <property type="match status" value="1"/>
</dbReference>
<keyword evidence="2" id="KW-1185">Reference proteome</keyword>
<evidence type="ECO:0000313" key="2">
    <source>
        <dbReference type="Proteomes" id="UP001265550"/>
    </source>
</evidence>
<evidence type="ECO:0008006" key="3">
    <source>
        <dbReference type="Google" id="ProtNLM"/>
    </source>
</evidence>
<evidence type="ECO:0000313" key="1">
    <source>
        <dbReference type="EMBL" id="MDR7093938.1"/>
    </source>
</evidence>
<name>A0ABU1V9D9_9BURK</name>
<sequence length="285" mass="31101">MTPLDRSRLLARIFTRPVLESVARRGCANELVEKLARLEVGAPGSQGCVADLLDAGLKELGRGYRCEYVYKAAIASRIVFGKHSPRTASLAIELNVAGSIVDAAVFNGTSTAYEIKTEFDSPMRLTTQTPAYLRAFDRVNLVTHPAAADKYAALLDSRVGIYVLSKDDTLSERRRAVSDVSRVEPAVVFRMLRRAEYMQVVAEHFGPQPALPNGLVDAHYAALFGELTSEQAHRALVAAMRARTTDTESVEYLKALPQSLRALGYATPLSAPQRRQLLNALSAPA</sequence>